<dbReference type="Gene3D" id="2.30.30.40">
    <property type="entry name" value="SH3 Domains"/>
    <property type="match status" value="2"/>
</dbReference>
<evidence type="ECO:0000313" key="4">
    <source>
        <dbReference type="Proteomes" id="UP000530268"/>
    </source>
</evidence>
<dbReference type="InterPro" id="IPR052354">
    <property type="entry name" value="Cell_Wall_Dynamics_Protein"/>
</dbReference>
<accession>A0A7W6E6X6</accession>
<sequence>MRMIGMVIAFLLAATVAMAQDYTVKNTSDGYLNLRSGPGTSYDIQQRLYPGMTVRWIGERGNWLRVRLQDGRTGWASAKFLKQAKELTGNVNYIQPTSDGFLNLRSGPGTKYRVKGELYTGEEVSLIGRNGNWTKVRSRKFGLGWVYSKYIGYDPVY</sequence>
<comment type="caution">
    <text evidence="3">The sequence shown here is derived from an EMBL/GenBank/DDBJ whole genome shotgun (WGS) entry which is preliminary data.</text>
</comment>
<dbReference type="SMART" id="SM00287">
    <property type="entry name" value="SH3b"/>
    <property type="match status" value="2"/>
</dbReference>
<evidence type="ECO:0000256" key="1">
    <source>
        <dbReference type="SAM" id="SignalP"/>
    </source>
</evidence>
<keyword evidence="4" id="KW-1185">Reference proteome</keyword>
<evidence type="ECO:0000259" key="2">
    <source>
        <dbReference type="PROSITE" id="PS51781"/>
    </source>
</evidence>
<dbReference type="Pfam" id="PF08239">
    <property type="entry name" value="SH3_3"/>
    <property type="match status" value="2"/>
</dbReference>
<feature type="signal peptide" evidence="1">
    <location>
        <begin position="1"/>
        <end position="19"/>
    </location>
</feature>
<dbReference type="EMBL" id="JACIEI010000003">
    <property type="protein sequence ID" value="MBB3993777.1"/>
    <property type="molecule type" value="Genomic_DNA"/>
</dbReference>
<dbReference type="EC" id="3.5.1.28" evidence="3"/>
<protein>
    <submittedName>
        <fullName evidence="3">N-acetylmuramoyl-L-alanine amidase</fullName>
        <ecNumber evidence="3">3.5.1.28</ecNumber>
    </submittedName>
</protein>
<feature type="domain" description="SH3b" evidence="2">
    <location>
        <begin position="22"/>
        <end position="85"/>
    </location>
</feature>
<dbReference type="RefSeq" id="WP_184564168.1">
    <property type="nucleotide sequence ID" value="NZ_JACIEI010000003.1"/>
</dbReference>
<reference evidence="3 4" key="1">
    <citation type="submission" date="2020-08" db="EMBL/GenBank/DDBJ databases">
        <title>Genomic Encyclopedia of Type Strains, Phase IV (KMG-IV): sequencing the most valuable type-strain genomes for metagenomic binning, comparative biology and taxonomic classification.</title>
        <authorList>
            <person name="Goeker M."/>
        </authorList>
    </citation>
    <scope>NUCLEOTIDE SEQUENCE [LARGE SCALE GENOMIC DNA]</scope>
    <source>
        <strain evidence="3 4">DSM 102234</strain>
    </source>
</reference>
<dbReference type="PANTHER" id="PTHR34408:SF1">
    <property type="entry name" value="GLYCOSYL HYDROLASE FAMILY 19 DOMAIN-CONTAINING PROTEIN HI_1415"/>
    <property type="match status" value="1"/>
</dbReference>
<gene>
    <name evidence="3" type="ORF">GGR95_001408</name>
</gene>
<dbReference type="PANTHER" id="PTHR34408">
    <property type="entry name" value="FAMILY PROTEIN, PUTATIVE-RELATED"/>
    <property type="match status" value="1"/>
</dbReference>
<dbReference type="PROSITE" id="PS51781">
    <property type="entry name" value="SH3B"/>
    <property type="match status" value="2"/>
</dbReference>
<organism evidence="3 4">
    <name type="scientific">Sulfitobacter undariae</name>
    <dbReference type="NCBI Taxonomy" id="1563671"/>
    <lineage>
        <taxon>Bacteria</taxon>
        <taxon>Pseudomonadati</taxon>
        <taxon>Pseudomonadota</taxon>
        <taxon>Alphaproteobacteria</taxon>
        <taxon>Rhodobacterales</taxon>
        <taxon>Roseobacteraceae</taxon>
        <taxon>Sulfitobacter</taxon>
    </lineage>
</organism>
<evidence type="ECO:0000313" key="3">
    <source>
        <dbReference type="EMBL" id="MBB3993777.1"/>
    </source>
</evidence>
<feature type="chain" id="PRO_5030980553" evidence="1">
    <location>
        <begin position="20"/>
        <end position="157"/>
    </location>
</feature>
<keyword evidence="3" id="KW-0378">Hydrolase</keyword>
<keyword evidence="1" id="KW-0732">Signal</keyword>
<feature type="domain" description="SH3b" evidence="2">
    <location>
        <begin position="86"/>
        <end position="155"/>
    </location>
</feature>
<dbReference type="GO" id="GO:0008745">
    <property type="term" value="F:N-acetylmuramoyl-L-alanine amidase activity"/>
    <property type="evidence" value="ECO:0007669"/>
    <property type="project" value="UniProtKB-EC"/>
</dbReference>
<name>A0A7W6E6X6_9RHOB</name>
<dbReference type="Proteomes" id="UP000530268">
    <property type="component" value="Unassembled WGS sequence"/>
</dbReference>
<proteinExistence type="predicted"/>
<dbReference type="AlphaFoldDB" id="A0A7W6E6X6"/>
<dbReference type="InterPro" id="IPR003646">
    <property type="entry name" value="SH3-like_bac-type"/>
</dbReference>